<evidence type="ECO:0000313" key="3">
    <source>
        <dbReference type="Proteomes" id="UP001152867"/>
    </source>
</evidence>
<dbReference type="PANTHER" id="PTHR37314">
    <property type="entry name" value="SLR0142 PROTEIN"/>
    <property type="match status" value="1"/>
</dbReference>
<feature type="transmembrane region" description="Helical" evidence="1">
    <location>
        <begin position="20"/>
        <end position="44"/>
    </location>
</feature>
<feature type="transmembrane region" description="Helical" evidence="1">
    <location>
        <begin position="203"/>
        <end position="224"/>
    </location>
</feature>
<feature type="transmembrane region" description="Helical" evidence="1">
    <location>
        <begin position="96"/>
        <end position="117"/>
    </location>
</feature>
<keyword evidence="1" id="KW-0812">Transmembrane</keyword>
<dbReference type="InterPro" id="IPR010699">
    <property type="entry name" value="DUF1275"/>
</dbReference>
<dbReference type="RefSeq" id="WP_178942546.1">
    <property type="nucleotide sequence ID" value="NZ_JAIWJF010000006.1"/>
</dbReference>
<reference evidence="2" key="1">
    <citation type="submission" date="2022-06" db="EMBL/GenBank/DDBJ databases">
        <title>Antifungal cultures and metabolites of lactic acid bacteria for use in dairy fermentations.</title>
        <authorList>
            <person name="Zhao Z."/>
            <person name="Gaenzle M."/>
        </authorList>
    </citation>
    <scope>NUCLEOTIDE SEQUENCE</scope>
    <source>
        <strain evidence="2">FUA3126</strain>
    </source>
</reference>
<sequence length="230" mass="25077">MQSATVINDHTFIMKVRTAILLAFIGGMVDADSFWFHGGVFASLQSGNLILLGINIARGHWVGVWHGLVPLLIFFLAVGVTRIIQQTISVRSLRQWIRITIAVESLLIILSATLNFLPNIVITSGLSAVSGIQLQSFRNIDGVTFNSTMMTGNIRACAAFLFGGLWQHDWVVVNQGLKLLGIFSGFCIGAVTLVFLSDQFGQLSLLLAVIVLIIILVDLLSTHLTDLTEK</sequence>
<feature type="transmembrane region" description="Helical" evidence="1">
    <location>
        <begin position="64"/>
        <end position="84"/>
    </location>
</feature>
<dbReference type="Pfam" id="PF06912">
    <property type="entry name" value="DUF1275"/>
    <property type="match status" value="1"/>
</dbReference>
<accession>A0ABT6D796</accession>
<name>A0ABT6D796_9LACO</name>
<dbReference type="Proteomes" id="UP001152867">
    <property type="component" value="Unassembled WGS sequence"/>
</dbReference>
<evidence type="ECO:0000313" key="2">
    <source>
        <dbReference type="EMBL" id="MDF9913004.1"/>
    </source>
</evidence>
<keyword evidence="3" id="KW-1185">Reference proteome</keyword>
<gene>
    <name evidence="2" type="ORF">NNA32_01945</name>
</gene>
<keyword evidence="1" id="KW-0472">Membrane</keyword>
<feature type="transmembrane region" description="Helical" evidence="1">
    <location>
        <begin position="176"/>
        <end position="196"/>
    </location>
</feature>
<protein>
    <submittedName>
        <fullName evidence="2">DUF1275 domain-containing protein</fullName>
    </submittedName>
</protein>
<dbReference type="PANTHER" id="PTHR37314:SF4">
    <property type="entry name" value="UPF0700 TRANSMEMBRANE PROTEIN YOAK"/>
    <property type="match status" value="1"/>
</dbReference>
<proteinExistence type="predicted"/>
<evidence type="ECO:0000256" key="1">
    <source>
        <dbReference type="SAM" id="Phobius"/>
    </source>
</evidence>
<comment type="caution">
    <text evidence="2">The sequence shown here is derived from an EMBL/GenBank/DDBJ whole genome shotgun (WGS) entry which is preliminary data.</text>
</comment>
<organism evidence="2 3">
    <name type="scientific">Furfurilactobacillus milii</name>
    <dbReference type="NCBI Taxonomy" id="2888272"/>
    <lineage>
        <taxon>Bacteria</taxon>
        <taxon>Bacillati</taxon>
        <taxon>Bacillota</taxon>
        <taxon>Bacilli</taxon>
        <taxon>Lactobacillales</taxon>
        <taxon>Lactobacillaceae</taxon>
        <taxon>Furfurilactobacillus</taxon>
    </lineage>
</organism>
<keyword evidence="1" id="KW-1133">Transmembrane helix</keyword>
<dbReference type="EMBL" id="JANDJP010000001">
    <property type="protein sequence ID" value="MDF9913004.1"/>
    <property type="molecule type" value="Genomic_DNA"/>
</dbReference>